<dbReference type="AlphaFoldDB" id="A0A5D9C0F8"/>
<protein>
    <submittedName>
        <fullName evidence="2">Lipolytic enzyme</fullName>
    </submittedName>
</protein>
<comment type="caution">
    <text evidence="2">The sequence shown here is derived from an EMBL/GenBank/DDBJ whole genome shotgun (WGS) entry which is preliminary data.</text>
</comment>
<sequence length="236" mass="25416">MTVAAQAAAPDVPPAPGITISPPADPFARFATEIKAFERADAQFDAMADETMFVGSSSIRLWDISHSFPSHTALNRGFGGATTPDVLHYYEQVVGDHDPATVVVYVGENDIAAGAEPVQVIRDVSKLLARIRADEPNARIVYLSMKPSPSRWELWDEMVEVNRAMAARAGQAAGFDYLDVASAMLTKEGKPDAGLFGLDGLHMNARGYAVWTGAVEAWLKAPRNARPIESATRTTS</sequence>
<evidence type="ECO:0000313" key="3">
    <source>
        <dbReference type="Proteomes" id="UP000322077"/>
    </source>
</evidence>
<dbReference type="PANTHER" id="PTHR30383:SF5">
    <property type="entry name" value="SGNH HYDROLASE-TYPE ESTERASE DOMAIN-CONTAINING PROTEIN"/>
    <property type="match status" value="1"/>
</dbReference>
<evidence type="ECO:0000313" key="2">
    <source>
        <dbReference type="EMBL" id="TZG24752.1"/>
    </source>
</evidence>
<dbReference type="EMBL" id="VTOU01000005">
    <property type="protein sequence ID" value="TZG24752.1"/>
    <property type="molecule type" value="Genomic_DNA"/>
</dbReference>
<dbReference type="InterPro" id="IPR013830">
    <property type="entry name" value="SGNH_hydro"/>
</dbReference>
<gene>
    <name evidence="2" type="ORF">FYJ91_18595</name>
</gene>
<feature type="domain" description="SGNH hydrolase-type esterase" evidence="1">
    <location>
        <begin position="68"/>
        <end position="210"/>
    </location>
</feature>
<keyword evidence="3" id="KW-1185">Reference proteome</keyword>
<proteinExistence type="predicted"/>
<accession>A0A5D9C0F8</accession>
<reference evidence="2 3" key="1">
    <citation type="submission" date="2019-08" db="EMBL/GenBank/DDBJ databases">
        <authorList>
            <person name="Wang G."/>
            <person name="Xu Z."/>
        </authorList>
    </citation>
    <scope>NUCLEOTIDE SEQUENCE [LARGE SCALE GENOMIC DNA]</scope>
    <source>
        <strain evidence="2 3">ZX</strain>
    </source>
</reference>
<dbReference type="SUPFAM" id="SSF52266">
    <property type="entry name" value="SGNH hydrolase"/>
    <property type="match status" value="1"/>
</dbReference>
<name>A0A5D9C0F8_9SPHN</name>
<dbReference type="GO" id="GO:0004622">
    <property type="term" value="F:phosphatidylcholine lysophospholipase activity"/>
    <property type="evidence" value="ECO:0007669"/>
    <property type="project" value="TreeGrafter"/>
</dbReference>
<evidence type="ECO:0000259" key="1">
    <source>
        <dbReference type="Pfam" id="PF13472"/>
    </source>
</evidence>
<dbReference type="PANTHER" id="PTHR30383">
    <property type="entry name" value="THIOESTERASE 1/PROTEASE 1/LYSOPHOSPHOLIPASE L1"/>
    <property type="match status" value="1"/>
</dbReference>
<dbReference type="InterPro" id="IPR051532">
    <property type="entry name" value="Ester_Hydrolysis_Enzymes"/>
</dbReference>
<dbReference type="InterPro" id="IPR036514">
    <property type="entry name" value="SGNH_hydro_sf"/>
</dbReference>
<organism evidence="2 3">
    <name type="scientific">Sphingomonas montanisoli</name>
    <dbReference type="NCBI Taxonomy" id="2606412"/>
    <lineage>
        <taxon>Bacteria</taxon>
        <taxon>Pseudomonadati</taxon>
        <taxon>Pseudomonadota</taxon>
        <taxon>Alphaproteobacteria</taxon>
        <taxon>Sphingomonadales</taxon>
        <taxon>Sphingomonadaceae</taxon>
        <taxon>Sphingomonas</taxon>
    </lineage>
</organism>
<dbReference type="Pfam" id="PF13472">
    <property type="entry name" value="Lipase_GDSL_2"/>
    <property type="match status" value="1"/>
</dbReference>
<dbReference type="Proteomes" id="UP000322077">
    <property type="component" value="Unassembled WGS sequence"/>
</dbReference>
<dbReference type="Gene3D" id="3.40.50.1110">
    <property type="entry name" value="SGNH hydrolase"/>
    <property type="match status" value="1"/>
</dbReference>